<name>A0A7X2G1V6_LIMRT</name>
<organism evidence="3 4">
    <name type="scientific">Limosilactobacillus reuteri</name>
    <name type="common">Lactobacillus reuteri</name>
    <dbReference type="NCBI Taxonomy" id="1598"/>
    <lineage>
        <taxon>Bacteria</taxon>
        <taxon>Bacillati</taxon>
        <taxon>Bacillota</taxon>
        <taxon>Bacilli</taxon>
        <taxon>Lactobacillales</taxon>
        <taxon>Lactobacillaceae</taxon>
        <taxon>Limosilactobacillus</taxon>
    </lineage>
</organism>
<keyword evidence="2" id="KW-1133">Transmembrane helix</keyword>
<feature type="region of interest" description="Disordered" evidence="1">
    <location>
        <begin position="110"/>
        <end position="138"/>
    </location>
</feature>
<dbReference type="AlphaFoldDB" id="A0A7X2G1V6"/>
<protein>
    <submittedName>
        <fullName evidence="3">Phage holin</fullName>
    </submittedName>
</protein>
<comment type="caution">
    <text evidence="3">The sequence shown here is derived from an EMBL/GenBank/DDBJ whole genome shotgun (WGS) entry which is preliminary data.</text>
</comment>
<proteinExistence type="predicted"/>
<keyword evidence="2" id="KW-0472">Membrane</keyword>
<dbReference type="NCBIfam" id="TIGR01673">
    <property type="entry name" value="holin_LLH"/>
    <property type="match status" value="1"/>
</dbReference>
<accession>A0A7X2G1V6</accession>
<feature type="transmembrane region" description="Helical" evidence="2">
    <location>
        <begin position="7"/>
        <end position="27"/>
    </location>
</feature>
<dbReference type="Proteomes" id="UP000460207">
    <property type="component" value="Unassembled WGS sequence"/>
</dbReference>
<dbReference type="Pfam" id="PF09682">
    <property type="entry name" value="Phage_holin_6_1"/>
    <property type="match status" value="1"/>
</dbReference>
<evidence type="ECO:0000256" key="1">
    <source>
        <dbReference type="SAM" id="MobiDB-lite"/>
    </source>
</evidence>
<reference evidence="3 4" key="1">
    <citation type="submission" date="2019-11" db="EMBL/GenBank/DDBJ databases">
        <title>Draft genome sequence of 12 host-associated Lactobacillus reuteri rodent strains.</title>
        <authorList>
            <person name="Zhang S."/>
            <person name="Ozcam M."/>
            <person name="Van Pijkeren J.P."/>
        </authorList>
    </citation>
    <scope>NUCLEOTIDE SEQUENCE [LARGE SCALE GENOMIC DNA]</scope>
    <source>
        <strain evidence="3 4">N4I</strain>
    </source>
</reference>
<evidence type="ECO:0000313" key="3">
    <source>
        <dbReference type="EMBL" id="MRG89948.1"/>
    </source>
</evidence>
<dbReference type="RefSeq" id="WP_153704235.1">
    <property type="nucleotide sequence ID" value="NZ_WJND01000012.1"/>
</dbReference>
<dbReference type="InterPro" id="IPR010026">
    <property type="entry name" value="Phage_holin_LL-H"/>
</dbReference>
<dbReference type="EMBL" id="WJND01000012">
    <property type="protein sequence ID" value="MRG89948.1"/>
    <property type="molecule type" value="Genomic_DNA"/>
</dbReference>
<keyword evidence="2" id="KW-0812">Transmembrane</keyword>
<sequence>MKTLNDIINWIIQSGLLVWLFYFGFVVGKPFIESKIKHAKTTQEQALWELALQLAMTAVNSRVGKNISGQEKFAQAVAEVQSYLTAKGLHIDTKQIQAAVQSAYEMSMLTPTVDPNKSNDDKQQTTETKKADPVLEAIKVAPNRANKLTLDKAVEAKG</sequence>
<feature type="compositionally biased region" description="Basic and acidic residues" evidence="1">
    <location>
        <begin position="117"/>
        <end position="133"/>
    </location>
</feature>
<evidence type="ECO:0000313" key="4">
    <source>
        <dbReference type="Proteomes" id="UP000460207"/>
    </source>
</evidence>
<gene>
    <name evidence="3" type="ORF">GIX76_08125</name>
</gene>
<evidence type="ECO:0000256" key="2">
    <source>
        <dbReference type="SAM" id="Phobius"/>
    </source>
</evidence>